<dbReference type="InterPro" id="IPR036397">
    <property type="entry name" value="RNaseH_sf"/>
</dbReference>
<keyword evidence="9" id="KW-1185">Reference proteome</keyword>
<dbReference type="Gene3D" id="3.30.420.10">
    <property type="entry name" value="Ribonuclease H-like superfamily/Ribonuclease H"/>
    <property type="match status" value="1"/>
</dbReference>
<dbReference type="InterPro" id="IPR012337">
    <property type="entry name" value="RNaseH-like_sf"/>
</dbReference>
<dbReference type="Pfam" id="PF00570">
    <property type="entry name" value="HRDC"/>
    <property type="match status" value="1"/>
</dbReference>
<dbReference type="PANTHER" id="PTHR47649:SF1">
    <property type="entry name" value="RIBONUCLEASE D"/>
    <property type="match status" value="1"/>
</dbReference>
<reference evidence="9" key="1">
    <citation type="journal article" date="2019" name="Int. J. Syst. Evol. Microbiol.">
        <title>The Global Catalogue of Microorganisms (GCM) 10K type strain sequencing project: providing services to taxonomists for standard genome sequencing and annotation.</title>
        <authorList>
            <consortium name="The Broad Institute Genomics Platform"/>
            <consortium name="The Broad Institute Genome Sequencing Center for Infectious Disease"/>
            <person name="Wu L."/>
            <person name="Ma J."/>
        </authorList>
    </citation>
    <scope>NUCLEOTIDE SEQUENCE [LARGE SCALE GENOMIC DNA]</scope>
    <source>
        <strain evidence="9">CGMCC 1.8985</strain>
    </source>
</reference>
<keyword evidence="2" id="KW-0819">tRNA processing</keyword>
<evidence type="ECO:0000313" key="8">
    <source>
        <dbReference type="EMBL" id="GGK02495.1"/>
    </source>
</evidence>
<dbReference type="SUPFAM" id="SSF53098">
    <property type="entry name" value="Ribonuclease H-like"/>
    <property type="match status" value="1"/>
</dbReference>
<gene>
    <name evidence="8" type="primary">rnD</name>
    <name evidence="8" type="ORF">GCM10011394_09350</name>
</gene>
<proteinExistence type="predicted"/>
<feature type="compositionally biased region" description="Low complexity" evidence="6">
    <location>
        <begin position="16"/>
        <end position="31"/>
    </location>
</feature>
<dbReference type="PANTHER" id="PTHR47649">
    <property type="entry name" value="RIBONUCLEASE D"/>
    <property type="match status" value="1"/>
</dbReference>
<dbReference type="Proteomes" id="UP000599009">
    <property type="component" value="Unassembled WGS sequence"/>
</dbReference>
<dbReference type="CDD" id="cd06142">
    <property type="entry name" value="RNaseD_exo"/>
    <property type="match status" value="1"/>
</dbReference>
<evidence type="ECO:0000256" key="1">
    <source>
        <dbReference type="ARBA" id="ARBA00022490"/>
    </source>
</evidence>
<evidence type="ECO:0000256" key="4">
    <source>
        <dbReference type="ARBA" id="ARBA00022801"/>
    </source>
</evidence>
<evidence type="ECO:0000259" key="7">
    <source>
        <dbReference type="PROSITE" id="PS50967"/>
    </source>
</evidence>
<name>A0ABQ2E9W8_9GAMM</name>
<evidence type="ECO:0000313" key="9">
    <source>
        <dbReference type="Proteomes" id="UP000599009"/>
    </source>
</evidence>
<keyword evidence="3" id="KW-0540">Nuclease</keyword>
<dbReference type="InterPro" id="IPR044876">
    <property type="entry name" value="HRDC_dom_sf"/>
</dbReference>
<protein>
    <submittedName>
        <fullName evidence="8">Ribonuclease D</fullName>
    </submittedName>
</protein>
<dbReference type="InterPro" id="IPR006292">
    <property type="entry name" value="RNase_D"/>
</dbReference>
<dbReference type="EMBL" id="BMME01000001">
    <property type="protein sequence ID" value="GGK02495.1"/>
    <property type="molecule type" value="Genomic_DNA"/>
</dbReference>
<evidence type="ECO:0000256" key="2">
    <source>
        <dbReference type="ARBA" id="ARBA00022694"/>
    </source>
</evidence>
<dbReference type="InterPro" id="IPR002121">
    <property type="entry name" value="HRDC_dom"/>
</dbReference>
<dbReference type="SUPFAM" id="SSF47819">
    <property type="entry name" value="HRDC-like"/>
    <property type="match status" value="2"/>
</dbReference>
<evidence type="ECO:0000256" key="6">
    <source>
        <dbReference type="SAM" id="MobiDB-lite"/>
    </source>
</evidence>
<keyword evidence="1" id="KW-0963">Cytoplasm</keyword>
<dbReference type="Pfam" id="PF01612">
    <property type="entry name" value="DNA_pol_A_exo1"/>
    <property type="match status" value="1"/>
</dbReference>
<accession>A0ABQ2E9W8</accession>
<sequence length="407" mass="44676">MGHGRQITASGHDRAATAAPAGDCGAPAAAGTLPPMEPDFSWLADPAALLSRFETRPDRIGLDTEFIRERTWWPHLALAQLAVHDEILLVDTQAPGMAQALRGILLDPGITKVMHSASEDLIALQHACDAVPEPLFDTQIAAAIAGIAAGAGYQRLVADVTGVALGKGETRSDWTRRPLSDAQLAYAADDVRHLFELHDHLQARLEALGREDWLREDCARMVANARDDALERWPHLPIRAAQSFDQAGQHRLLRLLRWRDAWAREHDRPRSWVLDNDLAATIARTAPPDQEALKTLLERNPKAPRKLLAEVWAALVTPLADESEAPPVRTEERDKRALRQLQDAVATRSAELGLPEGVLASRRRLESLLDSGDWRAFGDWRRAQLEPLLAPLLAEGTGELPSGQASV</sequence>
<dbReference type="PROSITE" id="PS50967">
    <property type="entry name" value="HRDC"/>
    <property type="match status" value="1"/>
</dbReference>
<feature type="domain" description="HRDC" evidence="7">
    <location>
        <begin position="245"/>
        <end position="326"/>
    </location>
</feature>
<feature type="region of interest" description="Disordered" evidence="6">
    <location>
        <begin position="1"/>
        <end position="31"/>
    </location>
</feature>
<keyword evidence="4" id="KW-0378">Hydrolase</keyword>
<dbReference type="NCBIfam" id="TIGR01388">
    <property type="entry name" value="rnd"/>
    <property type="match status" value="1"/>
</dbReference>
<dbReference type="InterPro" id="IPR010997">
    <property type="entry name" value="HRDC-like_sf"/>
</dbReference>
<comment type="caution">
    <text evidence="8">The sequence shown here is derived from an EMBL/GenBank/DDBJ whole genome shotgun (WGS) entry which is preliminary data.</text>
</comment>
<organism evidence="8 9">
    <name type="scientific">Luteimonas terricola</name>
    <dbReference type="NCBI Taxonomy" id="645597"/>
    <lineage>
        <taxon>Bacteria</taxon>
        <taxon>Pseudomonadati</taxon>
        <taxon>Pseudomonadota</taxon>
        <taxon>Gammaproteobacteria</taxon>
        <taxon>Lysobacterales</taxon>
        <taxon>Lysobacteraceae</taxon>
        <taxon>Luteimonas</taxon>
    </lineage>
</organism>
<evidence type="ECO:0000256" key="3">
    <source>
        <dbReference type="ARBA" id="ARBA00022722"/>
    </source>
</evidence>
<dbReference type="SMART" id="SM00474">
    <property type="entry name" value="35EXOc"/>
    <property type="match status" value="1"/>
</dbReference>
<dbReference type="InterPro" id="IPR051086">
    <property type="entry name" value="RNase_D-like"/>
</dbReference>
<dbReference type="Gene3D" id="1.10.150.80">
    <property type="entry name" value="HRDC domain"/>
    <property type="match status" value="1"/>
</dbReference>
<dbReference type="InterPro" id="IPR002562">
    <property type="entry name" value="3'-5'_exonuclease_dom"/>
</dbReference>
<evidence type="ECO:0000256" key="5">
    <source>
        <dbReference type="ARBA" id="ARBA00022839"/>
    </source>
</evidence>
<keyword evidence="5" id="KW-0269">Exonuclease</keyword>